<dbReference type="Pfam" id="PF13884">
    <property type="entry name" value="Peptidase_S74"/>
    <property type="match status" value="1"/>
</dbReference>
<accession>A0A8S5NIB1</accession>
<keyword evidence="2" id="KW-0946">Virion</keyword>
<dbReference type="GO" id="GO:0098015">
    <property type="term" value="C:virus tail"/>
    <property type="evidence" value="ECO:0007669"/>
    <property type="project" value="UniProtKB-KW"/>
</dbReference>
<feature type="coiled-coil region" evidence="3">
    <location>
        <begin position="1034"/>
        <end position="1061"/>
    </location>
</feature>
<protein>
    <submittedName>
        <fullName evidence="6">Endosialidase chaperone</fullName>
    </submittedName>
</protein>
<name>A0A8S5NIB1_9CAUD</name>
<organism evidence="6">
    <name type="scientific">Siphoviridae sp. ctREU2</name>
    <dbReference type="NCBI Taxonomy" id="2826333"/>
    <lineage>
        <taxon>Viruses</taxon>
        <taxon>Duplodnaviria</taxon>
        <taxon>Heunggongvirae</taxon>
        <taxon>Uroviricota</taxon>
        <taxon>Caudoviricetes</taxon>
    </lineage>
</organism>
<evidence type="ECO:0000256" key="2">
    <source>
        <dbReference type="ARBA" id="ARBA00022732"/>
    </source>
</evidence>
<evidence type="ECO:0000313" key="6">
    <source>
        <dbReference type="EMBL" id="DAD94557.1"/>
    </source>
</evidence>
<proteinExistence type="predicted"/>
<sequence>MDITSSRIAATPRSKYHKYGYGGSNISVSGGSNVDLSNYVKLAGEESQTIEGNVGATGDIVAYSTNEIKEKYPIASPTALGTIKVGENLTITDDGTLNAEAGGASSWNDIKDKPSTFTPSKHTHTKAEISDFSHTHTKSQITDFSHTHKMQDISDFNGVTLDTDQTITGQKTFSKTILGQADIIAYSTGISKELFPIASKTAIGCVKIGDNINVSGDGTISVNIDGGEAGSVDWDNINNKPSSFTPSTHTHDDRYYTETEINTKLNSKSNTDHTHSNYASTITITGTGNAVTSISQSGNTITVTKGATYNNYTHPTNHPASIITQDATHRFITDTERTNWNDANSKKHSHSNKGYLDIINQNLATTNDVNFKSVKATGDIIAYSTGTTSEKYPIASKTALGCVKVGSGLSVSSDGTISATSTTGGGKWGEITGTLSNQSDLQTALNGKANSSHTHNYASTVKVGSTSYNISGNTISLPAYPTVPSALKNPNALTISLNGTSQGAYDGSAAKSFNITAASIGAAASSHTHSYLPLSGGTLTGTLTFNNYTSKLTIGETLAMKNSKGQVQDIIRCYDDGDDAANGSELVIQAGGNVYIGSGESAISLRNAIGTNTGETMKISSDTNIEFYTNCQTIANRVGVILNTARAFYPNANNTGSLGTSSNKWNNVYATTFTGALSGNATTATTLQTIRTINGTNFNGSANITTANWGTARNIGIVSSDGTGAGSVVSVNGSGNVNLKLPATIKASITGNVSGNAATATKLQTARTIWGQSFNGSANISGNMTGVGSITASGLIKTTNSVQADGDVIAYKTSTGGASPFKYWLPSVDTNGNLSWSNSTSTTTPTTRNIRGPQGPTGPKGATGATGPQGPKGDKGATGAQGPAWNGGTITQSAIVKATWGFWGIDAGSGLNFYLSQRGDKNVYFCWGGTDKNKASLSPTGNMYVAGNYSNGSDIRLKERSINVSNVLDKISDLSAFYHKRLDIGDDVTRIGVSAQDVQKVFPEVVGTANMPEYGDILTVDYATLATTVAINGCKELHQLIKEQQAKIEALETRLSDLETKTN</sequence>
<feature type="compositionally biased region" description="Low complexity" evidence="4">
    <location>
        <begin position="834"/>
        <end position="871"/>
    </location>
</feature>
<evidence type="ECO:0000256" key="3">
    <source>
        <dbReference type="SAM" id="Coils"/>
    </source>
</evidence>
<keyword evidence="2" id="KW-1227">Viral tail protein</keyword>
<evidence type="ECO:0000256" key="4">
    <source>
        <dbReference type="SAM" id="MobiDB-lite"/>
    </source>
</evidence>
<dbReference type="PROSITE" id="PS51688">
    <property type="entry name" value="ICA"/>
    <property type="match status" value="1"/>
</dbReference>
<evidence type="ECO:0000256" key="1">
    <source>
        <dbReference type="ARBA" id="ARBA00004328"/>
    </source>
</evidence>
<feature type="region of interest" description="Disordered" evidence="4">
    <location>
        <begin position="834"/>
        <end position="886"/>
    </location>
</feature>
<reference evidence="6" key="1">
    <citation type="journal article" date="2021" name="Proc. Natl. Acad. Sci. U.S.A.">
        <title>A Catalog of Tens of Thousands of Viruses from Human Metagenomes Reveals Hidden Associations with Chronic Diseases.</title>
        <authorList>
            <person name="Tisza M.J."/>
            <person name="Buck C.B."/>
        </authorList>
    </citation>
    <scope>NUCLEOTIDE SEQUENCE</scope>
    <source>
        <strain evidence="6">CtREU2</strain>
    </source>
</reference>
<keyword evidence="3" id="KW-0175">Coiled coil</keyword>
<feature type="domain" description="Peptidase S74" evidence="5">
    <location>
        <begin position="953"/>
        <end position="1055"/>
    </location>
</feature>
<dbReference type="EMBL" id="BK015177">
    <property type="protein sequence ID" value="DAD94557.1"/>
    <property type="molecule type" value="Genomic_DNA"/>
</dbReference>
<dbReference type="InterPro" id="IPR044914">
    <property type="entry name" value="Endosialidase_C_dom_sf"/>
</dbReference>
<dbReference type="Gene3D" id="4.10.1090.10">
    <property type="entry name" value="Endosialidase, domain 4"/>
    <property type="match status" value="1"/>
</dbReference>
<comment type="subcellular location">
    <subcellularLocation>
        <location evidence="1">Virion</location>
    </subcellularLocation>
</comment>
<dbReference type="InterPro" id="IPR030392">
    <property type="entry name" value="S74_ICA"/>
</dbReference>
<evidence type="ECO:0000259" key="5">
    <source>
        <dbReference type="PROSITE" id="PS51688"/>
    </source>
</evidence>